<dbReference type="InterPro" id="IPR051906">
    <property type="entry name" value="TolC-like"/>
</dbReference>
<keyword evidence="4" id="KW-1134">Transmembrane beta strand</keyword>
<evidence type="ECO:0000256" key="9">
    <source>
        <dbReference type="SAM" id="SignalP"/>
    </source>
</evidence>
<dbReference type="Pfam" id="PF02321">
    <property type="entry name" value="OEP"/>
    <property type="match status" value="2"/>
</dbReference>
<evidence type="ECO:0000256" key="3">
    <source>
        <dbReference type="ARBA" id="ARBA00022448"/>
    </source>
</evidence>
<keyword evidence="3" id="KW-0813">Transport</keyword>
<dbReference type="PANTHER" id="PTHR30026">
    <property type="entry name" value="OUTER MEMBRANE PROTEIN TOLC"/>
    <property type="match status" value="1"/>
</dbReference>
<evidence type="ECO:0000256" key="2">
    <source>
        <dbReference type="ARBA" id="ARBA00007613"/>
    </source>
</evidence>
<keyword evidence="11" id="KW-1185">Reference proteome</keyword>
<evidence type="ECO:0000313" key="10">
    <source>
        <dbReference type="EMBL" id="SKB26635.1"/>
    </source>
</evidence>
<comment type="similarity">
    <text evidence="2">Belongs to the outer membrane factor (OMF) (TC 1.B.17) family.</text>
</comment>
<keyword evidence="8" id="KW-0175">Coiled coil</keyword>
<dbReference type="GO" id="GO:0009279">
    <property type="term" value="C:cell outer membrane"/>
    <property type="evidence" value="ECO:0007669"/>
    <property type="project" value="UniProtKB-SubCell"/>
</dbReference>
<dbReference type="GO" id="GO:0015288">
    <property type="term" value="F:porin activity"/>
    <property type="evidence" value="ECO:0007669"/>
    <property type="project" value="TreeGrafter"/>
</dbReference>
<dbReference type="PANTHER" id="PTHR30026:SF20">
    <property type="entry name" value="OUTER MEMBRANE PROTEIN TOLC"/>
    <property type="match status" value="1"/>
</dbReference>
<organism evidence="10 11">
    <name type="scientific">Parabacteroides chartae</name>
    <dbReference type="NCBI Taxonomy" id="1037355"/>
    <lineage>
        <taxon>Bacteria</taxon>
        <taxon>Pseudomonadati</taxon>
        <taxon>Bacteroidota</taxon>
        <taxon>Bacteroidia</taxon>
        <taxon>Bacteroidales</taxon>
        <taxon>Tannerellaceae</taxon>
        <taxon>Parabacteroides</taxon>
    </lineage>
</organism>
<dbReference type="AlphaFoldDB" id="A0A1T4ZVJ7"/>
<dbReference type="InterPro" id="IPR003423">
    <property type="entry name" value="OMP_efflux"/>
</dbReference>
<evidence type="ECO:0000256" key="4">
    <source>
        <dbReference type="ARBA" id="ARBA00022452"/>
    </source>
</evidence>
<evidence type="ECO:0000256" key="6">
    <source>
        <dbReference type="ARBA" id="ARBA00023136"/>
    </source>
</evidence>
<dbReference type="Gene3D" id="1.20.1600.10">
    <property type="entry name" value="Outer membrane efflux proteins (OEP)"/>
    <property type="match status" value="1"/>
</dbReference>
<dbReference type="RefSeq" id="WP_068178259.1">
    <property type="nucleotide sequence ID" value="NZ_FUYQ01000001.1"/>
</dbReference>
<evidence type="ECO:0000256" key="8">
    <source>
        <dbReference type="SAM" id="Coils"/>
    </source>
</evidence>
<evidence type="ECO:0000256" key="5">
    <source>
        <dbReference type="ARBA" id="ARBA00022692"/>
    </source>
</evidence>
<reference evidence="11" key="1">
    <citation type="submission" date="2017-02" db="EMBL/GenBank/DDBJ databases">
        <authorList>
            <person name="Varghese N."/>
            <person name="Submissions S."/>
        </authorList>
    </citation>
    <scope>NUCLEOTIDE SEQUENCE [LARGE SCALE GENOMIC DNA]</scope>
    <source>
        <strain evidence="11">DSM 24967</strain>
    </source>
</reference>
<feature type="chain" id="PRO_5010547660" evidence="9">
    <location>
        <begin position="28"/>
        <end position="463"/>
    </location>
</feature>
<evidence type="ECO:0000256" key="7">
    <source>
        <dbReference type="ARBA" id="ARBA00023237"/>
    </source>
</evidence>
<sequence>MKKLSISKKMLLAILILLPSTDFTLSAQDTLKLDLSKALEIALSENPTVKVANKEIEKKKYAQKGAYAPLFPQINFSADYNRTLKKQVMYLDGFGAMGGGSETTTPTEGTETMDISKGIEVGRDNNWSYGFNASMPLVAPTLWKSLTISAIDVELAVEKARSSKIAMVNQVKKSFYGVLLANDSYRVFKSSYDNSMENYQDIKKKFDQGLVAEYDLIRADVSVKNAIPNMLQAENALTLAKWQLKALLGMDLDLAIDCEGKLTEFENELYADYLSTDTSLVNNSDLKQLDIQSNQLKETIKMQKFEYLPTLSLSGMYQWSAMNNNFKFSEYRWNPYSVVGVSLSIPIFSGGGKYHKIKQSQVTLEQLSLQREDAKRNLQLALKQYLDNMNTCIKKFNAAQKGVSQSEKGYQIAQKRYETGSGTLLELNDAELALTQSRLNYNQAIYDYMIAKSDLEKTLGEQK</sequence>
<keyword evidence="7" id="KW-0998">Cell outer membrane</keyword>
<evidence type="ECO:0000256" key="1">
    <source>
        <dbReference type="ARBA" id="ARBA00004442"/>
    </source>
</evidence>
<dbReference type="Proteomes" id="UP000190852">
    <property type="component" value="Unassembled WGS sequence"/>
</dbReference>
<keyword evidence="5" id="KW-0812">Transmembrane</keyword>
<feature type="coiled-coil region" evidence="8">
    <location>
        <begin position="357"/>
        <end position="384"/>
    </location>
</feature>
<dbReference type="SUPFAM" id="SSF56954">
    <property type="entry name" value="Outer membrane efflux proteins (OEP)"/>
    <property type="match status" value="1"/>
</dbReference>
<name>A0A1T4ZVJ7_9BACT</name>
<evidence type="ECO:0000313" key="11">
    <source>
        <dbReference type="Proteomes" id="UP000190852"/>
    </source>
</evidence>
<dbReference type="GO" id="GO:0015562">
    <property type="term" value="F:efflux transmembrane transporter activity"/>
    <property type="evidence" value="ECO:0007669"/>
    <property type="project" value="InterPro"/>
</dbReference>
<proteinExistence type="inferred from homology"/>
<accession>A0A1T4ZVJ7</accession>
<dbReference type="GO" id="GO:1990281">
    <property type="term" value="C:efflux pump complex"/>
    <property type="evidence" value="ECO:0007669"/>
    <property type="project" value="TreeGrafter"/>
</dbReference>
<feature type="signal peptide" evidence="9">
    <location>
        <begin position="1"/>
        <end position="27"/>
    </location>
</feature>
<keyword evidence="6" id="KW-0472">Membrane</keyword>
<dbReference type="EMBL" id="FUYQ01000001">
    <property type="protein sequence ID" value="SKB26635.1"/>
    <property type="molecule type" value="Genomic_DNA"/>
</dbReference>
<protein>
    <submittedName>
        <fullName evidence="10">Outer membrane protein TolC</fullName>
    </submittedName>
</protein>
<keyword evidence="9" id="KW-0732">Signal</keyword>
<gene>
    <name evidence="10" type="ORF">SAMN05660349_00159</name>
</gene>
<comment type="subcellular location">
    <subcellularLocation>
        <location evidence="1">Cell outer membrane</location>
    </subcellularLocation>
</comment>